<protein>
    <submittedName>
        <fullName evidence="2">Uncharacterized protein</fullName>
    </submittedName>
</protein>
<dbReference type="AlphaFoldDB" id="W1PKN1"/>
<dbReference type="EMBL" id="KI392812">
    <property type="protein sequence ID" value="ERN10577.1"/>
    <property type="molecule type" value="Genomic_DNA"/>
</dbReference>
<feature type="region of interest" description="Disordered" evidence="1">
    <location>
        <begin position="1"/>
        <end position="28"/>
    </location>
</feature>
<dbReference type="Gramene" id="ERN10577">
    <property type="protein sequence ID" value="ERN10577"/>
    <property type="gene ID" value="AMTR_s00028p00093730"/>
</dbReference>
<proteinExistence type="predicted"/>
<evidence type="ECO:0000313" key="2">
    <source>
        <dbReference type="EMBL" id="ERN10577.1"/>
    </source>
</evidence>
<dbReference type="Proteomes" id="UP000017836">
    <property type="component" value="Unassembled WGS sequence"/>
</dbReference>
<sequence length="97" mass="10774">MAPDIEIAPEVPTSTISEVEPQSQPDASLSKTLELVVVPTPEVSISVVPDVEPSSKPDTPSRWFQNEDKAYLAKIKDVEEEKAKLQAYLNRLKIQQD</sequence>
<evidence type="ECO:0000313" key="3">
    <source>
        <dbReference type="Proteomes" id="UP000017836"/>
    </source>
</evidence>
<name>W1PKN1_AMBTC</name>
<keyword evidence="3" id="KW-1185">Reference proteome</keyword>
<dbReference type="HOGENOM" id="CLU_2349529_0_0_1"/>
<organism evidence="2 3">
    <name type="scientific">Amborella trichopoda</name>
    <dbReference type="NCBI Taxonomy" id="13333"/>
    <lineage>
        <taxon>Eukaryota</taxon>
        <taxon>Viridiplantae</taxon>
        <taxon>Streptophyta</taxon>
        <taxon>Embryophyta</taxon>
        <taxon>Tracheophyta</taxon>
        <taxon>Spermatophyta</taxon>
        <taxon>Magnoliopsida</taxon>
        <taxon>Amborellales</taxon>
        <taxon>Amborellaceae</taxon>
        <taxon>Amborella</taxon>
    </lineage>
</organism>
<accession>W1PKN1</accession>
<feature type="compositionally biased region" description="Polar residues" evidence="1">
    <location>
        <begin position="12"/>
        <end position="28"/>
    </location>
</feature>
<reference evidence="3" key="1">
    <citation type="journal article" date="2013" name="Science">
        <title>The Amborella genome and the evolution of flowering plants.</title>
        <authorList>
            <consortium name="Amborella Genome Project"/>
        </authorList>
    </citation>
    <scope>NUCLEOTIDE SEQUENCE [LARGE SCALE GENOMIC DNA]</scope>
</reference>
<evidence type="ECO:0000256" key="1">
    <source>
        <dbReference type="SAM" id="MobiDB-lite"/>
    </source>
</evidence>
<gene>
    <name evidence="2" type="ORF">AMTR_s00028p00093730</name>
</gene>